<evidence type="ECO:0000313" key="12">
    <source>
        <dbReference type="Proteomes" id="UP000694680"/>
    </source>
</evidence>
<dbReference type="PANTHER" id="PTHR42799">
    <property type="entry name" value="MITOCHONDRIAL PEPTIDE METHIONINE SULFOXIDE REDUCTASE"/>
    <property type="match status" value="1"/>
</dbReference>
<evidence type="ECO:0000256" key="2">
    <source>
        <dbReference type="ARBA" id="ARBA00012502"/>
    </source>
</evidence>
<evidence type="ECO:0000256" key="6">
    <source>
        <dbReference type="ARBA" id="ARBA00030643"/>
    </source>
</evidence>
<dbReference type="HAMAP" id="MF_01401">
    <property type="entry name" value="MsrA"/>
    <property type="match status" value="1"/>
</dbReference>
<dbReference type="Gene3D" id="3.30.1060.10">
    <property type="entry name" value="Peptide methionine sulphoxide reductase MsrA"/>
    <property type="match status" value="1"/>
</dbReference>
<dbReference type="GO" id="GO:0005737">
    <property type="term" value="C:cytoplasm"/>
    <property type="evidence" value="ECO:0007669"/>
    <property type="project" value="TreeGrafter"/>
</dbReference>
<dbReference type="FunFam" id="3.30.1060.10:FF:000001">
    <property type="entry name" value="Peptide methionine sulfoxide reductase MsrA"/>
    <property type="match status" value="1"/>
</dbReference>
<dbReference type="InterPro" id="IPR050162">
    <property type="entry name" value="MsrA_MetSO_reductase"/>
</dbReference>
<dbReference type="GO" id="GO:0034599">
    <property type="term" value="P:cellular response to oxidative stress"/>
    <property type="evidence" value="ECO:0007669"/>
    <property type="project" value="TreeGrafter"/>
</dbReference>
<evidence type="ECO:0000313" key="11">
    <source>
        <dbReference type="Ensembl" id="ENSGWIP00000049376.1"/>
    </source>
</evidence>
<dbReference type="Ensembl" id="ENSGWIT00000053369.1">
    <property type="protein sequence ID" value="ENSGWIP00000049376.1"/>
    <property type="gene ID" value="ENSGWIG00000024084.1"/>
</dbReference>
<sequence>MAFSPPSALSSPSLLPPWSGVIMEASRKSVPQWNLCPPPRRNVCVLVVLVSLGAVNTMNQKQLPSRERALRGREEKMSVADKHAVNGNPTVEPFPEGLETIVFGMGCFWGAEKLFWKLPGVFSTQVGYAGGYTPNPTYREVCSGQTGHTEVVRVVYSPQDISLQELLKQFWESHNPTQGMRQQNDKGSQYRSAIYTSNAAQQELALKSKVDYQQELEKKGYGPITTEILEGQQFFYAEDYHQQYLRKVPRGYCGLKGTGVSCPIGSSKDELCQMCLRPLPPPSGSCTGAETQSERQGSRIQSTAASLCCPEKCSLVWAQCICGLGGEPRVGGHPWPWCSCNWQRLHQ</sequence>
<proteinExistence type="inferred from homology"/>
<evidence type="ECO:0000256" key="4">
    <source>
        <dbReference type="ARBA" id="ARBA00024679"/>
    </source>
</evidence>
<comment type="catalytic activity">
    <reaction evidence="7">
        <text>L-methionyl-[protein] + [thioredoxin]-disulfide + H2O = L-methionyl-(S)-S-oxide-[protein] + [thioredoxin]-dithiol</text>
        <dbReference type="Rhea" id="RHEA:14217"/>
        <dbReference type="Rhea" id="RHEA-COMP:10698"/>
        <dbReference type="Rhea" id="RHEA-COMP:10700"/>
        <dbReference type="Rhea" id="RHEA-COMP:12313"/>
        <dbReference type="Rhea" id="RHEA-COMP:12315"/>
        <dbReference type="ChEBI" id="CHEBI:15377"/>
        <dbReference type="ChEBI" id="CHEBI:16044"/>
        <dbReference type="ChEBI" id="CHEBI:29950"/>
        <dbReference type="ChEBI" id="CHEBI:44120"/>
        <dbReference type="ChEBI" id="CHEBI:50058"/>
        <dbReference type="EC" id="1.8.4.11"/>
    </reaction>
</comment>
<comment type="similarity">
    <text evidence="1">Belongs to the MsrA Met sulfoxide reductase family.</text>
</comment>
<evidence type="ECO:0000256" key="9">
    <source>
        <dbReference type="ARBA" id="ARBA00067384"/>
    </source>
</evidence>
<reference evidence="11" key="1">
    <citation type="submission" date="2020-06" db="EMBL/GenBank/DDBJ databases">
        <authorList>
            <consortium name="Wellcome Sanger Institute Data Sharing"/>
        </authorList>
    </citation>
    <scope>NUCLEOTIDE SEQUENCE [LARGE SCALE GENOMIC DNA]</scope>
</reference>
<dbReference type="InterPro" id="IPR002569">
    <property type="entry name" value="Met_Sox_Rdtase_MsrA_dom"/>
</dbReference>
<evidence type="ECO:0000256" key="7">
    <source>
        <dbReference type="ARBA" id="ARBA00047806"/>
    </source>
</evidence>
<dbReference type="GO" id="GO:0008113">
    <property type="term" value="F:peptide-methionine (S)-S-oxide reductase activity"/>
    <property type="evidence" value="ECO:0007669"/>
    <property type="project" value="UniProtKB-EC"/>
</dbReference>
<keyword evidence="12" id="KW-1185">Reference proteome</keyword>
<dbReference type="NCBIfam" id="TIGR00401">
    <property type="entry name" value="msrA"/>
    <property type="match status" value="1"/>
</dbReference>
<organism evidence="11 12">
    <name type="scientific">Gouania willdenowi</name>
    <name type="common">Blunt-snouted clingfish</name>
    <name type="synonym">Lepadogaster willdenowi</name>
    <dbReference type="NCBI Taxonomy" id="441366"/>
    <lineage>
        <taxon>Eukaryota</taxon>
        <taxon>Metazoa</taxon>
        <taxon>Chordata</taxon>
        <taxon>Craniata</taxon>
        <taxon>Vertebrata</taxon>
        <taxon>Euteleostomi</taxon>
        <taxon>Actinopterygii</taxon>
        <taxon>Neopterygii</taxon>
        <taxon>Teleostei</taxon>
        <taxon>Neoteleostei</taxon>
        <taxon>Acanthomorphata</taxon>
        <taxon>Ovalentaria</taxon>
        <taxon>Blenniimorphae</taxon>
        <taxon>Blenniiformes</taxon>
        <taxon>Gobiesocoidei</taxon>
        <taxon>Gobiesocidae</taxon>
        <taxon>Gobiesocinae</taxon>
        <taxon>Gouania</taxon>
    </lineage>
</organism>
<evidence type="ECO:0000259" key="10">
    <source>
        <dbReference type="Pfam" id="PF01625"/>
    </source>
</evidence>
<dbReference type="InterPro" id="IPR036509">
    <property type="entry name" value="Met_Sox_Rdtase_MsrA_sf"/>
</dbReference>
<dbReference type="Proteomes" id="UP000694680">
    <property type="component" value="Chromosome 22"/>
</dbReference>
<evidence type="ECO:0000256" key="5">
    <source>
        <dbReference type="ARBA" id="ARBA00030273"/>
    </source>
</evidence>
<reference evidence="11" key="3">
    <citation type="submission" date="2025-09" db="UniProtKB">
        <authorList>
            <consortium name="Ensembl"/>
        </authorList>
    </citation>
    <scope>IDENTIFICATION</scope>
</reference>
<dbReference type="AlphaFoldDB" id="A0A8C5HUP2"/>
<feature type="domain" description="Peptide methionine sulphoxide reductase MsrA" evidence="10">
    <location>
        <begin position="100"/>
        <end position="253"/>
    </location>
</feature>
<dbReference type="EC" id="1.8.4.11" evidence="2"/>
<name>A0A8C5HUP2_GOUWI</name>
<keyword evidence="3" id="KW-0560">Oxidoreductase</keyword>
<dbReference type="PANTHER" id="PTHR42799:SF22">
    <property type="entry name" value="PEPTIDE-METHIONINE (S)-S-OXIDE REDUCTASE"/>
    <property type="match status" value="1"/>
</dbReference>
<gene>
    <name evidence="11" type="primary">msrab</name>
</gene>
<evidence type="ECO:0000256" key="3">
    <source>
        <dbReference type="ARBA" id="ARBA00023002"/>
    </source>
</evidence>
<evidence type="ECO:0000256" key="8">
    <source>
        <dbReference type="ARBA" id="ARBA00048782"/>
    </source>
</evidence>
<reference evidence="11" key="2">
    <citation type="submission" date="2025-08" db="UniProtKB">
        <authorList>
            <consortium name="Ensembl"/>
        </authorList>
    </citation>
    <scope>IDENTIFICATION</scope>
</reference>
<comment type="function">
    <text evidence="4">Has an important function as a repair enzyme for proteins that have been inactivated by oxidation. Catalyzes the reversible oxidation-reduction of methionine sulfoxide in proteins to methionine.</text>
</comment>
<dbReference type="SUPFAM" id="SSF55068">
    <property type="entry name" value="Peptide methionine sulfoxide reductase"/>
    <property type="match status" value="1"/>
</dbReference>
<comment type="catalytic activity">
    <reaction evidence="8">
        <text>[thioredoxin]-disulfide + L-methionine + H2O = L-methionine (S)-S-oxide + [thioredoxin]-dithiol</text>
        <dbReference type="Rhea" id="RHEA:19993"/>
        <dbReference type="Rhea" id="RHEA-COMP:10698"/>
        <dbReference type="Rhea" id="RHEA-COMP:10700"/>
        <dbReference type="ChEBI" id="CHEBI:15377"/>
        <dbReference type="ChEBI" id="CHEBI:29950"/>
        <dbReference type="ChEBI" id="CHEBI:50058"/>
        <dbReference type="ChEBI" id="CHEBI:57844"/>
        <dbReference type="ChEBI" id="CHEBI:58772"/>
        <dbReference type="EC" id="1.8.4.11"/>
    </reaction>
</comment>
<accession>A0A8C5HUP2</accession>
<dbReference type="Pfam" id="PF01625">
    <property type="entry name" value="PMSR"/>
    <property type="match status" value="1"/>
</dbReference>
<protein>
    <recommendedName>
        <fullName evidence="9">Mitochondrial peptide methionine sulfoxide reductase</fullName>
        <ecNumber evidence="2">1.8.4.11</ecNumber>
    </recommendedName>
    <alternativeName>
        <fullName evidence="6">Peptide-methionine (S)-S-oxide reductase</fullName>
    </alternativeName>
    <alternativeName>
        <fullName evidence="5">Protein-methionine-S-oxide reductase</fullName>
    </alternativeName>
</protein>
<evidence type="ECO:0000256" key="1">
    <source>
        <dbReference type="ARBA" id="ARBA00005591"/>
    </source>
</evidence>